<proteinExistence type="inferred from homology"/>
<evidence type="ECO:0000256" key="2">
    <source>
        <dbReference type="ARBA" id="ARBA00022729"/>
    </source>
</evidence>
<evidence type="ECO:0000256" key="1">
    <source>
        <dbReference type="ARBA" id="ARBA00005445"/>
    </source>
</evidence>
<accession>A0A7C3LT13</accession>
<keyword evidence="2" id="KW-0732">Signal</keyword>
<gene>
    <name evidence="3" type="ORF">ENX03_08210</name>
</gene>
<comment type="similarity">
    <text evidence="1">Belongs to the ice-binding protein family.</text>
</comment>
<organism evidence="3">
    <name type="scientific">Leptospirillum ferriphilum</name>
    <dbReference type="NCBI Taxonomy" id="178606"/>
    <lineage>
        <taxon>Bacteria</taxon>
        <taxon>Pseudomonadati</taxon>
        <taxon>Nitrospirota</taxon>
        <taxon>Nitrospiria</taxon>
        <taxon>Nitrospirales</taxon>
        <taxon>Nitrospiraceae</taxon>
        <taxon>Leptospirillum</taxon>
    </lineage>
</organism>
<protein>
    <submittedName>
        <fullName evidence="3">DUF3494 domain-containing protein</fullName>
    </submittedName>
</protein>
<dbReference type="Pfam" id="PF11999">
    <property type="entry name" value="Ice_binding"/>
    <property type="match status" value="1"/>
</dbReference>
<dbReference type="EMBL" id="DTMM01000170">
    <property type="protein sequence ID" value="HFT93900.1"/>
    <property type="molecule type" value="Genomic_DNA"/>
</dbReference>
<reference evidence="3" key="1">
    <citation type="journal article" date="2020" name="mSystems">
        <title>Genome- and Community-Level Interaction Insights into Carbon Utilization and Element Cycling Functions of Hydrothermarchaeota in Hydrothermal Sediment.</title>
        <authorList>
            <person name="Zhou Z."/>
            <person name="Liu Y."/>
            <person name="Xu W."/>
            <person name="Pan J."/>
            <person name="Luo Z.H."/>
            <person name="Li M."/>
        </authorList>
    </citation>
    <scope>NUCLEOTIDE SEQUENCE [LARGE SCALE GENOMIC DNA]</scope>
    <source>
        <strain evidence="3">SpSt-902</strain>
    </source>
</reference>
<comment type="caution">
    <text evidence="3">The sequence shown here is derived from an EMBL/GenBank/DDBJ whole genome shotgun (WGS) entry which is preliminary data.</text>
</comment>
<dbReference type="InterPro" id="IPR021884">
    <property type="entry name" value="Ice-bd_prot"/>
</dbReference>
<dbReference type="AlphaFoldDB" id="A0A7C3LT13"/>
<sequence>MNAMKFLIGGVLAFIVMAYSPSRGLALPILGSDLGTFAVLGGSTVTNTGDTTVTGNLGVDPGTSITGFPPGSVTGTIYSAGPVSGLAQSQLTSALTSLGSLGPGTTLSSANLTGLTLSPGVYTVPAGTTNLAGTLTLNGNGNANARWVFEMPSTLITSSNAIVNVIDTGAGASLYWDVGSSATLGTDTSFEGNILASTSITLDNGASIGCGRALASSGAVTMDANNVSTGCTGSQVAALAGSNGLSGGESVSTVDEPSAFFLFCVGLAGMVTFRKAFFSIA</sequence>
<evidence type="ECO:0000313" key="3">
    <source>
        <dbReference type="EMBL" id="HFT93900.1"/>
    </source>
</evidence>
<name>A0A7C3LT13_9BACT</name>